<gene>
    <name evidence="3" type="ORF">SAMN05444359_12081</name>
</gene>
<protein>
    <submittedName>
        <fullName evidence="3">Glycine/D-amino acid oxidase</fullName>
    </submittedName>
</protein>
<dbReference type="SUPFAM" id="SSF51905">
    <property type="entry name" value="FAD/NAD(P)-binding domain"/>
    <property type="match status" value="1"/>
</dbReference>
<keyword evidence="4" id="KW-1185">Reference proteome</keyword>
<feature type="coiled-coil region" evidence="1">
    <location>
        <begin position="118"/>
        <end position="145"/>
    </location>
</feature>
<evidence type="ECO:0000313" key="3">
    <source>
        <dbReference type="EMBL" id="SEQ97730.1"/>
    </source>
</evidence>
<dbReference type="Pfam" id="PF01266">
    <property type="entry name" value="DAO"/>
    <property type="match status" value="1"/>
</dbReference>
<evidence type="ECO:0000313" key="4">
    <source>
        <dbReference type="Proteomes" id="UP000199021"/>
    </source>
</evidence>
<dbReference type="RefSeq" id="WP_175489435.1">
    <property type="nucleotide sequence ID" value="NZ_FOFB01000020.1"/>
</dbReference>
<reference evidence="4" key="1">
    <citation type="submission" date="2016-10" db="EMBL/GenBank/DDBJ databases">
        <authorList>
            <person name="Varghese N."/>
            <person name="Submissions S."/>
        </authorList>
    </citation>
    <scope>NUCLEOTIDE SEQUENCE [LARGE SCALE GENOMIC DNA]</scope>
    <source>
        <strain evidence="4">DSM 24740</strain>
    </source>
</reference>
<dbReference type="GO" id="GO:0005737">
    <property type="term" value="C:cytoplasm"/>
    <property type="evidence" value="ECO:0007669"/>
    <property type="project" value="TreeGrafter"/>
</dbReference>
<proteinExistence type="predicted"/>
<keyword evidence="1" id="KW-0175">Coiled coil</keyword>
<dbReference type="PANTHER" id="PTHR13847">
    <property type="entry name" value="SARCOSINE DEHYDROGENASE-RELATED"/>
    <property type="match status" value="1"/>
</dbReference>
<sequence>MFRASHWEKTTFLREADVLIVGAGLTGLQAALELKRQNRKLNVLVIERAPLPRGASTRNAGFACFGGPTELLADLDAYGPESMVDTVRQRYAGIQALEENYAGRGIDWHKCGGYEIVEESASRKTAEVQERLKELNDLLAEVTGRAETWSPVNFSDLSDGAGSTISGVFHNPMEAQLHPGKLVRVLLEDGYAAGVRFLFGAKVVAVEEGRVEVEDFGTLKAERILLTVNAFARTFLPEDFPESIRPVRNQILLSRKIPNLKIQGCFHFHEGYVYFRNVGNDRLLIGGARHLAGAASETDAFGANEAIAETLVASLQRWFPEYGLTRADFPDAWSGIIAQGDGKEPVLRFARPNVLIAGRLAGMGVALSAALARRAAKLLLAE</sequence>
<accession>A0A1H9KEZ8</accession>
<dbReference type="PANTHER" id="PTHR13847:SF281">
    <property type="entry name" value="FAD DEPENDENT OXIDOREDUCTASE DOMAIN-CONTAINING PROTEIN"/>
    <property type="match status" value="1"/>
</dbReference>
<dbReference type="InterPro" id="IPR036188">
    <property type="entry name" value="FAD/NAD-bd_sf"/>
</dbReference>
<dbReference type="InterPro" id="IPR006076">
    <property type="entry name" value="FAD-dep_OxRdtase"/>
</dbReference>
<dbReference type="InParanoid" id="A0A1H9KEZ8"/>
<dbReference type="Gene3D" id="3.30.9.10">
    <property type="entry name" value="D-Amino Acid Oxidase, subunit A, domain 2"/>
    <property type="match status" value="1"/>
</dbReference>
<dbReference type="Gene3D" id="3.50.50.60">
    <property type="entry name" value="FAD/NAD(P)-binding domain"/>
    <property type="match status" value="1"/>
</dbReference>
<feature type="domain" description="FAD dependent oxidoreductase" evidence="2">
    <location>
        <begin position="17"/>
        <end position="378"/>
    </location>
</feature>
<dbReference type="EMBL" id="FOFB01000020">
    <property type="protein sequence ID" value="SEQ97730.1"/>
    <property type="molecule type" value="Genomic_DNA"/>
</dbReference>
<dbReference type="AlphaFoldDB" id="A0A1H9KEZ8"/>
<dbReference type="STRING" id="478744.SAMN05444359_12081"/>
<organism evidence="3 4">
    <name type="scientific">Neolewinella agarilytica</name>
    <dbReference type="NCBI Taxonomy" id="478744"/>
    <lineage>
        <taxon>Bacteria</taxon>
        <taxon>Pseudomonadati</taxon>
        <taxon>Bacteroidota</taxon>
        <taxon>Saprospiria</taxon>
        <taxon>Saprospirales</taxon>
        <taxon>Lewinellaceae</taxon>
        <taxon>Neolewinella</taxon>
    </lineage>
</organism>
<name>A0A1H9KEZ8_9BACT</name>
<dbReference type="Proteomes" id="UP000199021">
    <property type="component" value="Unassembled WGS sequence"/>
</dbReference>
<evidence type="ECO:0000259" key="2">
    <source>
        <dbReference type="Pfam" id="PF01266"/>
    </source>
</evidence>
<evidence type="ECO:0000256" key="1">
    <source>
        <dbReference type="SAM" id="Coils"/>
    </source>
</evidence>